<dbReference type="Gene3D" id="1.10.287.1490">
    <property type="match status" value="1"/>
</dbReference>
<feature type="compositionally biased region" description="Low complexity" evidence="2">
    <location>
        <begin position="294"/>
        <end position="306"/>
    </location>
</feature>
<dbReference type="PANTHER" id="PTHR45615">
    <property type="entry name" value="MYOSIN HEAVY CHAIN, NON-MUSCLE"/>
    <property type="match status" value="1"/>
</dbReference>
<feature type="region of interest" description="Disordered" evidence="2">
    <location>
        <begin position="166"/>
        <end position="185"/>
    </location>
</feature>
<dbReference type="EMBL" id="MN740410">
    <property type="protein sequence ID" value="QHU05276.1"/>
    <property type="molecule type" value="Genomic_DNA"/>
</dbReference>
<keyword evidence="1" id="KW-0175">Coiled coil</keyword>
<reference evidence="3" key="1">
    <citation type="journal article" date="2020" name="Nature">
        <title>Giant virus diversity and host interactions through global metagenomics.</title>
        <authorList>
            <person name="Schulz F."/>
            <person name="Roux S."/>
            <person name="Paez-Espino D."/>
            <person name="Jungbluth S."/>
            <person name="Walsh D.A."/>
            <person name="Denef V.J."/>
            <person name="McMahon K.D."/>
            <person name="Konstantinidis K.T."/>
            <person name="Eloe-Fadrosh E.A."/>
            <person name="Kyrpides N.C."/>
            <person name="Woyke T."/>
        </authorList>
    </citation>
    <scope>NUCLEOTIDE SEQUENCE</scope>
    <source>
        <strain evidence="3">GVMAG-M-3300027734-16</strain>
    </source>
</reference>
<feature type="compositionally biased region" description="Basic and acidic residues" evidence="2">
    <location>
        <begin position="168"/>
        <end position="185"/>
    </location>
</feature>
<name>A0A6C0JKI9_9ZZZZ</name>
<protein>
    <submittedName>
        <fullName evidence="3">Uncharacterized protein</fullName>
    </submittedName>
</protein>
<accession>A0A6C0JKI9</accession>
<feature type="region of interest" description="Disordered" evidence="2">
    <location>
        <begin position="336"/>
        <end position="372"/>
    </location>
</feature>
<feature type="region of interest" description="Disordered" evidence="2">
    <location>
        <begin position="595"/>
        <end position="626"/>
    </location>
</feature>
<feature type="coiled-coil region" evidence="1">
    <location>
        <begin position="1082"/>
        <end position="1183"/>
    </location>
</feature>
<feature type="compositionally biased region" description="Pro residues" evidence="2">
    <location>
        <begin position="777"/>
        <end position="786"/>
    </location>
</feature>
<feature type="region of interest" description="Disordered" evidence="2">
    <location>
        <begin position="269"/>
        <end position="288"/>
    </location>
</feature>
<feature type="region of interest" description="Disordered" evidence="2">
    <location>
        <begin position="427"/>
        <end position="455"/>
    </location>
</feature>
<feature type="region of interest" description="Disordered" evidence="2">
    <location>
        <begin position="294"/>
        <end position="316"/>
    </location>
</feature>
<evidence type="ECO:0000313" key="3">
    <source>
        <dbReference type="EMBL" id="QHU05276.1"/>
    </source>
</evidence>
<feature type="coiled-coil region" evidence="1">
    <location>
        <begin position="830"/>
        <end position="1001"/>
    </location>
</feature>
<proteinExistence type="predicted"/>
<feature type="region of interest" description="Disordered" evidence="2">
    <location>
        <begin position="768"/>
        <end position="790"/>
    </location>
</feature>
<dbReference type="PANTHER" id="PTHR45615:SF66">
    <property type="entry name" value="CARD DOMAIN-CONTAINING PROTEIN"/>
    <property type="match status" value="1"/>
</dbReference>
<evidence type="ECO:0000256" key="2">
    <source>
        <dbReference type="SAM" id="MobiDB-lite"/>
    </source>
</evidence>
<evidence type="ECO:0000256" key="1">
    <source>
        <dbReference type="SAM" id="Coils"/>
    </source>
</evidence>
<organism evidence="3">
    <name type="scientific">viral metagenome</name>
    <dbReference type="NCBI Taxonomy" id="1070528"/>
    <lineage>
        <taxon>unclassified sequences</taxon>
        <taxon>metagenomes</taxon>
        <taxon>organismal metagenomes</taxon>
    </lineage>
</organism>
<feature type="compositionally biased region" description="Low complexity" evidence="2">
    <location>
        <begin position="603"/>
        <end position="618"/>
    </location>
</feature>
<sequence>MKTLRNRHTRNRTSRRRMKGGGYEEDIALIKKFLVPIPADLIAANQGIRQLPELSLFLDKIVPRDEDLKQLRRILREYPVPKTLLPILQTIEEARIGRQLINPGANPFILSLAQRFQAELAEILPIIIANPPARKANIDWFPSLQKLHRVSKDYASSRAPTQGARINAKFDRVDTASKKDAKESRKDEAEQKLLDSIREFSGGTLDIWFNKLRNLVNVSSIFREQAIADIWAIVPADMPPPLTAELHTIFDRHTAFLAEKSFDAPVAEPLQAQEKPGRPARKVLPAPRPDEPLVAAASVPLPASAPGTPNTGERMAEPKELPSISLSSVPEPLLAAPPSQILSSAPPRRGERAGKPVSALAQPAANPASLLTGQSSPVAPIVSPTSQQLALPNYVAAELPSSQQPPSNAAPEPSFASFFSALLPRKEVPSSTPQSQLPALDPGITSQPRVPLSEVNPLRRGTTSLQPQTTPQNTTLFQPSVSPQTICERDFPEVYRVLKLGKPYLNLLFSNTGIEDPRVQQLLKLIQYEKRQDGVYLTGTKIDKVLAACHPDRGPTKDPEMTEIFQMLSAIKNYTGVKQSVLSLPSILRIASQAAPAVGGPGSKSQKPGKKSPASQPPTGDLSKLFKRGDSLQPKKVFIDETTGQSVILTVTGDYDPTTRSIEVEYNGERNAVPVDNLAVDFKVVRQPDQKRLFKQGDRVSINLKDRRNIEKFPKAVRAEIQKTTCNDPFYATVEADQKANSPYVRIICDKGGQYTAEDENLSYIPPESARLTRTPGPAPTQPTPVGPLEENAAPVRRGELPATRSSSLLGTPATISDCDQKLIGMTHRATVCETELARLRAELAQMMETNTAETARLRTNINEEKANLARLQASKAEVEQNLRNATTTVIGLQSYIDKCIRDLAAFRTKTEALERQKTELNAQIEVLNRDLETSEESAEESARINAQRQADIARLTENYASIMSQLAQTIREQDELQGKYAETNAKLAAAEASVADLNTRFATTDALITAADRSIRSDLEEIKRQLTDGVQGLSSGLSKVTGLVESARSEIEQSRQEFTGKFSSLQRDLTTTNLAGRGEILEAIRELRESNQESMAALQRDLAQASAEKTRLQTQVAEEQMAKARLQGELEAKNQEIERKREENAQALAEAREAAATTAQQLQEANRAAAQAKDQATLAEVARLRESYGAQLNELSTRLSAAVARAQVAETGNQDRRALAEELARVRTQIAAIPPPLVVPPPEVVVAPKILRRDPAGEVSTGTPIQIFWDQNGTAGPWILRIDYDGTNSDFQEVTMPGPIAYTIKRPGALSGRIYNIKQV</sequence>